<sequence length="76" mass="8207">MSYSSTPATILIATPVPTTPLTIRQAPFAYPPSLKAHRADQATQLPLVVTLATELLLLFLIGIFLPFVIAYIVARA</sequence>
<keyword evidence="1" id="KW-1133">Transmembrane helix</keyword>
<gene>
    <name evidence="2" type="ORF">AOQ84DRAFT_1253</name>
</gene>
<feature type="transmembrane region" description="Helical" evidence="1">
    <location>
        <begin position="55"/>
        <end position="74"/>
    </location>
</feature>
<proteinExistence type="predicted"/>
<keyword evidence="1" id="KW-0812">Transmembrane</keyword>
<protein>
    <submittedName>
        <fullName evidence="2">Uncharacterized protein</fullName>
    </submittedName>
</protein>
<accession>A0A8E2JV27</accession>
<reference evidence="2 3" key="1">
    <citation type="journal article" date="2016" name="Nat. Commun.">
        <title>Ectomycorrhizal ecology is imprinted in the genome of the dominant symbiotic fungus Cenococcum geophilum.</title>
        <authorList>
            <consortium name="DOE Joint Genome Institute"/>
            <person name="Peter M."/>
            <person name="Kohler A."/>
            <person name="Ohm R.A."/>
            <person name="Kuo A."/>
            <person name="Krutzmann J."/>
            <person name="Morin E."/>
            <person name="Arend M."/>
            <person name="Barry K.W."/>
            <person name="Binder M."/>
            <person name="Choi C."/>
            <person name="Clum A."/>
            <person name="Copeland A."/>
            <person name="Grisel N."/>
            <person name="Haridas S."/>
            <person name="Kipfer T."/>
            <person name="LaButti K."/>
            <person name="Lindquist E."/>
            <person name="Lipzen A."/>
            <person name="Maire R."/>
            <person name="Meier B."/>
            <person name="Mihaltcheva S."/>
            <person name="Molinier V."/>
            <person name="Murat C."/>
            <person name="Poggeler S."/>
            <person name="Quandt C.A."/>
            <person name="Sperisen C."/>
            <person name="Tritt A."/>
            <person name="Tisserant E."/>
            <person name="Crous P.W."/>
            <person name="Henrissat B."/>
            <person name="Nehls U."/>
            <person name="Egli S."/>
            <person name="Spatafora J.W."/>
            <person name="Grigoriev I.V."/>
            <person name="Martin F.M."/>
        </authorList>
    </citation>
    <scope>NUCLEOTIDE SEQUENCE [LARGE SCALE GENOMIC DNA]</scope>
    <source>
        <strain evidence="2 3">CBS 207.34</strain>
    </source>
</reference>
<dbReference type="EMBL" id="KV749278">
    <property type="protein sequence ID" value="OCL10262.1"/>
    <property type="molecule type" value="Genomic_DNA"/>
</dbReference>
<keyword evidence="1" id="KW-0472">Membrane</keyword>
<evidence type="ECO:0000313" key="2">
    <source>
        <dbReference type="EMBL" id="OCL10262.1"/>
    </source>
</evidence>
<dbReference type="AlphaFoldDB" id="A0A8E2JV27"/>
<keyword evidence="3" id="KW-1185">Reference proteome</keyword>
<dbReference type="Proteomes" id="UP000250140">
    <property type="component" value="Unassembled WGS sequence"/>
</dbReference>
<evidence type="ECO:0000256" key="1">
    <source>
        <dbReference type="SAM" id="Phobius"/>
    </source>
</evidence>
<organism evidence="2 3">
    <name type="scientific">Glonium stellatum</name>
    <dbReference type="NCBI Taxonomy" id="574774"/>
    <lineage>
        <taxon>Eukaryota</taxon>
        <taxon>Fungi</taxon>
        <taxon>Dikarya</taxon>
        <taxon>Ascomycota</taxon>
        <taxon>Pezizomycotina</taxon>
        <taxon>Dothideomycetes</taxon>
        <taxon>Pleosporomycetidae</taxon>
        <taxon>Gloniales</taxon>
        <taxon>Gloniaceae</taxon>
        <taxon>Glonium</taxon>
    </lineage>
</organism>
<evidence type="ECO:0000313" key="3">
    <source>
        <dbReference type="Proteomes" id="UP000250140"/>
    </source>
</evidence>
<name>A0A8E2JV27_9PEZI</name>